<keyword evidence="6" id="KW-0813">Transport</keyword>
<dbReference type="Gene3D" id="1.10.1060.10">
    <property type="entry name" value="Alpha-helical ferredoxin"/>
    <property type="match status" value="1"/>
</dbReference>
<comment type="catalytic activity">
    <reaction evidence="6">
        <text>(R)-lactate + A = pyruvate + AH2</text>
        <dbReference type="Rhea" id="RHEA:15089"/>
        <dbReference type="ChEBI" id="CHEBI:13193"/>
        <dbReference type="ChEBI" id="CHEBI:15361"/>
        <dbReference type="ChEBI" id="CHEBI:16004"/>
        <dbReference type="ChEBI" id="CHEBI:17499"/>
    </reaction>
</comment>
<evidence type="ECO:0000259" key="7">
    <source>
        <dbReference type="PROSITE" id="PS51379"/>
    </source>
</evidence>
<dbReference type="RefSeq" id="WP_111957841.1">
    <property type="nucleotide sequence ID" value="NZ_CP036313.1"/>
</dbReference>
<reference evidence="9 10" key="1">
    <citation type="submission" date="2018-06" db="EMBL/GenBank/DDBJ databases">
        <title>Complete Genome Sequence of Desulfobacter hydrogenophilus (DSM3380).</title>
        <authorList>
            <person name="Marietou A."/>
            <person name="Schreiber L."/>
            <person name="Marshall I."/>
            <person name="Jorgensen B."/>
        </authorList>
    </citation>
    <scope>NUCLEOTIDE SEQUENCE [LARGE SCALE GENOMIC DNA]</scope>
    <source>
        <strain evidence="9 10">DSM 3380</strain>
    </source>
</reference>
<evidence type="ECO:0000256" key="1">
    <source>
        <dbReference type="ARBA" id="ARBA00022485"/>
    </source>
</evidence>
<keyword evidence="3" id="KW-0677">Repeat</keyword>
<dbReference type="InterPro" id="IPR004017">
    <property type="entry name" value="Cys_rich_dom"/>
</dbReference>
<dbReference type="InterPro" id="IPR012257">
    <property type="entry name" value="Glc_ox_4Fe-4S"/>
</dbReference>
<keyword evidence="11" id="KW-1185">Reference proteome</keyword>
<dbReference type="GO" id="GO:0019154">
    <property type="term" value="F:glycolate dehydrogenase activity"/>
    <property type="evidence" value="ECO:0007669"/>
    <property type="project" value="UniProtKB-EC"/>
</dbReference>
<evidence type="ECO:0000313" key="8">
    <source>
        <dbReference type="EMBL" id="QBH14877.1"/>
    </source>
</evidence>
<dbReference type="InterPro" id="IPR009051">
    <property type="entry name" value="Helical_ferredxn"/>
</dbReference>
<dbReference type="Pfam" id="PF13183">
    <property type="entry name" value="Fer4_8"/>
    <property type="match status" value="1"/>
</dbReference>
<evidence type="ECO:0000256" key="3">
    <source>
        <dbReference type="ARBA" id="ARBA00022737"/>
    </source>
</evidence>
<dbReference type="OrthoDB" id="5289041at2"/>
<comment type="cofactor">
    <cofactor evidence="6">
        <name>[4Fe-4S] cluster</name>
        <dbReference type="ChEBI" id="CHEBI:49883"/>
    </cofactor>
    <text evidence="6">Binds 2 [4Fe-4S] clusters.</text>
</comment>
<evidence type="ECO:0000313" key="11">
    <source>
        <dbReference type="Proteomes" id="UP000293902"/>
    </source>
</evidence>
<evidence type="ECO:0000256" key="4">
    <source>
        <dbReference type="ARBA" id="ARBA00023004"/>
    </source>
</evidence>
<dbReference type="EMBL" id="QLNI01000028">
    <property type="protein sequence ID" value="RAM01385.1"/>
    <property type="molecule type" value="Genomic_DNA"/>
</dbReference>
<dbReference type="InterPro" id="IPR017900">
    <property type="entry name" value="4Fe4S_Fe_S_CS"/>
</dbReference>
<keyword evidence="4 6" id="KW-0408">Iron</keyword>
<dbReference type="PANTHER" id="PTHR32479">
    <property type="entry name" value="GLYCOLATE OXIDASE IRON-SULFUR SUBUNIT"/>
    <property type="match status" value="1"/>
</dbReference>
<dbReference type="EC" id="1.1.99.14" evidence="6"/>
<comment type="function">
    <text evidence="6">Component of a complex that catalyzes the oxidation of glycolate to glyoxylate.</text>
</comment>
<organism evidence="9 10">
    <name type="scientific">Desulfobacter hydrogenophilus</name>
    <dbReference type="NCBI Taxonomy" id="2291"/>
    <lineage>
        <taxon>Bacteria</taxon>
        <taxon>Pseudomonadati</taxon>
        <taxon>Thermodesulfobacteriota</taxon>
        <taxon>Desulfobacteria</taxon>
        <taxon>Desulfobacterales</taxon>
        <taxon>Desulfobacteraceae</taxon>
        <taxon>Desulfobacter</taxon>
    </lineage>
</organism>
<dbReference type="Pfam" id="PF02754">
    <property type="entry name" value="CCG"/>
    <property type="match status" value="2"/>
</dbReference>
<evidence type="ECO:0000313" key="10">
    <source>
        <dbReference type="Proteomes" id="UP000248798"/>
    </source>
</evidence>
<dbReference type="PROSITE" id="PS00198">
    <property type="entry name" value="4FE4S_FER_1"/>
    <property type="match status" value="1"/>
</dbReference>
<dbReference type="PROSITE" id="PS51379">
    <property type="entry name" value="4FE4S_FER_2"/>
    <property type="match status" value="1"/>
</dbReference>
<gene>
    <name evidence="9" type="ORF">DO021_14275</name>
    <name evidence="8" type="ORF">EYB58_19300</name>
</gene>
<keyword evidence="6" id="KW-0249">Electron transport</keyword>
<evidence type="ECO:0000256" key="5">
    <source>
        <dbReference type="ARBA" id="ARBA00023014"/>
    </source>
</evidence>
<keyword evidence="1 6" id="KW-0004">4Fe-4S</keyword>
<feature type="domain" description="4Fe-4S ferredoxin-type" evidence="7">
    <location>
        <begin position="1"/>
        <end position="29"/>
    </location>
</feature>
<sequence>MKADEAYQCGKCGLCLTSCPVYRVTREETTAPRAKVHLIRSFAHDSLPATDRMQEKLQCCLMCGTCTNMCPGGVQHDILFMRMRQEMGVRRGRSKEVKVAEAILPRENRLRLASKAARLGTSSLAQRIIGRMHIGNIPIENFPPPNATPFRDQIPEIIEPSGRPAGTVVYFTGCATNHIFERTGHAVIKVLTRMGYRVLLPKNQGCCGLPLFFHGGIKQAEDTILSNIDTLQATTCDAILVDCATCGSALGHAYPQLMAELDLPDGPARRLAEKVWDIGEFVFKHFDQLAPHLDQERDKETVTYHLPCHLKNHGQGKNMVENLLKQLPHVDYQKAGDWDSCCGGGGFFFNEYPEISKKIVDGKIKNAINTGAQSWATGCPGCRVQLSGNLPQKGLLDVCHPMEIIARGLK</sequence>
<reference evidence="8 11" key="2">
    <citation type="submission" date="2019-02" db="EMBL/GenBank/DDBJ databases">
        <title>Complete genome sequence of Desulfobacter hydrogenophilus AcRS1.</title>
        <authorList>
            <person name="Marietou A."/>
            <person name="Lund M.B."/>
            <person name="Marshall I.P.G."/>
            <person name="Schreiber L."/>
            <person name="Jorgensen B."/>
        </authorList>
    </citation>
    <scope>NUCLEOTIDE SEQUENCE [LARGE SCALE GENOMIC DNA]</scope>
    <source>
        <strain evidence="8 11">AcRS1</strain>
    </source>
</reference>
<dbReference type="GO" id="GO:0046872">
    <property type="term" value="F:metal ion binding"/>
    <property type="evidence" value="ECO:0007669"/>
    <property type="project" value="UniProtKB-UniRule"/>
</dbReference>
<dbReference type="InterPro" id="IPR017896">
    <property type="entry name" value="4Fe4S_Fe-S-bd"/>
</dbReference>
<dbReference type="AlphaFoldDB" id="A0A328FEA5"/>
<evidence type="ECO:0000313" key="9">
    <source>
        <dbReference type="EMBL" id="RAM01385.1"/>
    </source>
</evidence>
<proteinExistence type="predicted"/>
<accession>A0A328FEA5</accession>
<comment type="catalytic activity">
    <reaction evidence="6">
        <text>glycolate + A = glyoxylate + AH2</text>
        <dbReference type="Rhea" id="RHEA:21264"/>
        <dbReference type="ChEBI" id="CHEBI:13193"/>
        <dbReference type="ChEBI" id="CHEBI:17499"/>
        <dbReference type="ChEBI" id="CHEBI:29805"/>
        <dbReference type="ChEBI" id="CHEBI:36655"/>
        <dbReference type="EC" id="1.1.99.14"/>
    </reaction>
</comment>
<name>A0A328FEA5_9BACT</name>
<dbReference type="Proteomes" id="UP000293902">
    <property type="component" value="Chromosome"/>
</dbReference>
<evidence type="ECO:0000256" key="6">
    <source>
        <dbReference type="PIRNR" id="PIRNR000139"/>
    </source>
</evidence>
<dbReference type="GO" id="GO:0051539">
    <property type="term" value="F:4 iron, 4 sulfur cluster binding"/>
    <property type="evidence" value="ECO:0007669"/>
    <property type="project" value="UniProtKB-UniRule"/>
</dbReference>
<keyword evidence="2 6" id="KW-0479">Metal-binding</keyword>
<protein>
    <recommendedName>
        <fullName evidence="6">Glycolate oxidase iron-sulfur subunit</fullName>
        <ecNumber evidence="6">1.1.99.14</ecNumber>
    </recommendedName>
</protein>
<keyword evidence="5 6" id="KW-0411">Iron-sulfur</keyword>
<dbReference type="PIRSF" id="PIRSF000139">
    <property type="entry name" value="Glc_ox_4Fe-4S"/>
    <property type="match status" value="1"/>
</dbReference>
<dbReference type="SUPFAM" id="SSF46548">
    <property type="entry name" value="alpha-helical ferredoxin"/>
    <property type="match status" value="1"/>
</dbReference>
<dbReference type="PANTHER" id="PTHR32479:SF20">
    <property type="entry name" value="GLYCOLATE OXIDASE IRON-SULFUR SUBUNIT"/>
    <property type="match status" value="1"/>
</dbReference>
<evidence type="ECO:0000256" key="2">
    <source>
        <dbReference type="ARBA" id="ARBA00022723"/>
    </source>
</evidence>
<dbReference type="EMBL" id="CP036313">
    <property type="protein sequence ID" value="QBH14877.1"/>
    <property type="molecule type" value="Genomic_DNA"/>
</dbReference>
<dbReference type="Proteomes" id="UP000248798">
    <property type="component" value="Unassembled WGS sequence"/>
</dbReference>